<dbReference type="InterPro" id="IPR027417">
    <property type="entry name" value="P-loop_NTPase"/>
</dbReference>
<keyword evidence="2" id="KW-0547">Nucleotide-binding</keyword>
<dbReference type="Gene3D" id="3.40.50.300">
    <property type="entry name" value="P-loop containing nucleotide triphosphate hydrolases"/>
    <property type="match status" value="1"/>
</dbReference>
<proteinExistence type="inferred from homology"/>
<dbReference type="RefSeq" id="WP_354487270.1">
    <property type="nucleotide sequence ID" value="NZ_JBEPMC010000001.1"/>
</dbReference>
<protein>
    <submittedName>
        <fullName evidence="5">Simple sugar transport system ATP-binding protein</fullName>
    </submittedName>
</protein>
<evidence type="ECO:0000259" key="4">
    <source>
        <dbReference type="PROSITE" id="PS50893"/>
    </source>
</evidence>
<reference evidence="5 6" key="1">
    <citation type="submission" date="2024-06" db="EMBL/GenBank/DDBJ databases">
        <title>Genomic Encyclopedia of Type Strains, Phase IV (KMG-IV): sequencing the most valuable type-strain genomes for metagenomic binning, comparative biology and taxonomic classification.</title>
        <authorList>
            <person name="Goeker M."/>
        </authorList>
    </citation>
    <scope>NUCLEOTIDE SEQUENCE [LARGE SCALE GENOMIC DNA]</scope>
    <source>
        <strain evidence="5 6">DSM 100022</strain>
    </source>
</reference>
<dbReference type="InterPro" id="IPR050107">
    <property type="entry name" value="ABC_carbohydrate_import_ATPase"/>
</dbReference>
<accession>A0ABV2GFY8</accession>
<dbReference type="PANTHER" id="PTHR43790">
    <property type="entry name" value="CARBOHYDRATE TRANSPORT ATP-BINDING PROTEIN MG119-RELATED"/>
    <property type="match status" value="1"/>
</dbReference>
<evidence type="ECO:0000256" key="2">
    <source>
        <dbReference type="ARBA" id="ARBA00022741"/>
    </source>
</evidence>
<gene>
    <name evidence="5" type="ORF">ABID19_000191</name>
</gene>
<dbReference type="PANTHER" id="PTHR43790:SF8">
    <property type="entry name" value="SUGAR ABC TRANSPORTER ATP-BINDING PROTEIN"/>
    <property type="match status" value="1"/>
</dbReference>
<evidence type="ECO:0000313" key="5">
    <source>
        <dbReference type="EMBL" id="MET3577176.1"/>
    </source>
</evidence>
<sequence>MIPILEARGLSKRYGPIIAAHDLNFSIARGEVVALVGDNGAGKSTLVKMLSGVIKPDEGQIVHAGQEVSFSSPQDARSRGIETIYQDLSLAPNRDVVANLYLGREMVMQGWLKPFGFLDRNAMVQASGALLRELGAKINSITGVPVGHLSGGQQQAIAIARAAAWAKDVLFMDEPTASLGVEQSQAVLHLARRVAEKGVAVVLITHILPHVVEVADRVVVLKQGSIIADQPAAETDTEQLIRLIVGFDLNRVRPNGPAATA</sequence>
<dbReference type="InterPro" id="IPR003593">
    <property type="entry name" value="AAA+_ATPase"/>
</dbReference>
<dbReference type="EMBL" id="JBEPMC010000001">
    <property type="protein sequence ID" value="MET3577176.1"/>
    <property type="molecule type" value="Genomic_DNA"/>
</dbReference>
<comment type="similarity">
    <text evidence="1">Belongs to the ABC transporter superfamily.</text>
</comment>
<keyword evidence="6" id="KW-1185">Reference proteome</keyword>
<dbReference type="SMART" id="SM00382">
    <property type="entry name" value="AAA"/>
    <property type="match status" value="1"/>
</dbReference>
<dbReference type="Pfam" id="PF00005">
    <property type="entry name" value="ABC_tran"/>
    <property type="match status" value="1"/>
</dbReference>
<keyword evidence="3 5" id="KW-0067">ATP-binding</keyword>
<dbReference type="PROSITE" id="PS50893">
    <property type="entry name" value="ABC_TRANSPORTER_2"/>
    <property type="match status" value="1"/>
</dbReference>
<dbReference type="InterPro" id="IPR003439">
    <property type="entry name" value="ABC_transporter-like_ATP-bd"/>
</dbReference>
<feature type="domain" description="ABC transporter" evidence="4">
    <location>
        <begin position="5"/>
        <end position="248"/>
    </location>
</feature>
<dbReference type="Proteomes" id="UP001549204">
    <property type="component" value="Unassembled WGS sequence"/>
</dbReference>
<evidence type="ECO:0000256" key="1">
    <source>
        <dbReference type="ARBA" id="ARBA00005417"/>
    </source>
</evidence>
<dbReference type="SUPFAM" id="SSF52540">
    <property type="entry name" value="P-loop containing nucleoside triphosphate hydrolases"/>
    <property type="match status" value="1"/>
</dbReference>
<keyword evidence="5" id="KW-0813">Transport</keyword>
<evidence type="ECO:0000313" key="6">
    <source>
        <dbReference type="Proteomes" id="UP001549204"/>
    </source>
</evidence>
<keyword evidence="5" id="KW-0762">Sugar transport</keyword>
<organism evidence="5 6">
    <name type="scientific">Mesorhizobium robiniae</name>
    <dbReference type="NCBI Taxonomy" id="559315"/>
    <lineage>
        <taxon>Bacteria</taxon>
        <taxon>Pseudomonadati</taxon>
        <taxon>Pseudomonadota</taxon>
        <taxon>Alphaproteobacteria</taxon>
        <taxon>Hyphomicrobiales</taxon>
        <taxon>Phyllobacteriaceae</taxon>
        <taxon>Mesorhizobium</taxon>
    </lineage>
</organism>
<comment type="caution">
    <text evidence="5">The sequence shown here is derived from an EMBL/GenBank/DDBJ whole genome shotgun (WGS) entry which is preliminary data.</text>
</comment>
<dbReference type="CDD" id="cd03216">
    <property type="entry name" value="ABC_Carb_Monos_I"/>
    <property type="match status" value="1"/>
</dbReference>
<name>A0ABV2GFY8_9HYPH</name>
<dbReference type="InterPro" id="IPR017871">
    <property type="entry name" value="ABC_transporter-like_CS"/>
</dbReference>
<dbReference type="PROSITE" id="PS00211">
    <property type="entry name" value="ABC_TRANSPORTER_1"/>
    <property type="match status" value="1"/>
</dbReference>
<dbReference type="GO" id="GO:0005524">
    <property type="term" value="F:ATP binding"/>
    <property type="evidence" value="ECO:0007669"/>
    <property type="project" value="UniProtKB-KW"/>
</dbReference>
<evidence type="ECO:0000256" key="3">
    <source>
        <dbReference type="ARBA" id="ARBA00022840"/>
    </source>
</evidence>